<evidence type="ECO:0000313" key="1">
    <source>
        <dbReference type="EMBL" id="CRK94308.1"/>
    </source>
</evidence>
<dbReference type="AlphaFoldDB" id="A0A1J1I3Y5"/>
<gene>
    <name evidence="1" type="ORF">CLUMA_CG007823</name>
</gene>
<sequence length="105" mass="12571">MEKPLKQDERFKCYPTWKYFLGNVVKEGTINKCFLFILNSFSIFTLNAYQHVCKIVVICSELLLRRQRFVLFMMKLNYFELTAALQWKINVSASLFKHTKTYNLN</sequence>
<name>A0A1J1I3Y5_9DIPT</name>
<organism evidence="1 2">
    <name type="scientific">Clunio marinus</name>
    <dbReference type="NCBI Taxonomy" id="568069"/>
    <lineage>
        <taxon>Eukaryota</taxon>
        <taxon>Metazoa</taxon>
        <taxon>Ecdysozoa</taxon>
        <taxon>Arthropoda</taxon>
        <taxon>Hexapoda</taxon>
        <taxon>Insecta</taxon>
        <taxon>Pterygota</taxon>
        <taxon>Neoptera</taxon>
        <taxon>Endopterygota</taxon>
        <taxon>Diptera</taxon>
        <taxon>Nematocera</taxon>
        <taxon>Chironomoidea</taxon>
        <taxon>Chironomidae</taxon>
        <taxon>Clunio</taxon>
    </lineage>
</organism>
<evidence type="ECO:0000313" key="2">
    <source>
        <dbReference type="Proteomes" id="UP000183832"/>
    </source>
</evidence>
<accession>A0A1J1I3Y5</accession>
<keyword evidence="2" id="KW-1185">Reference proteome</keyword>
<protein>
    <submittedName>
        <fullName evidence="1">CLUMA_CG007823, isoform A</fullName>
    </submittedName>
</protein>
<proteinExistence type="predicted"/>
<dbReference type="EMBL" id="CVRI01000038">
    <property type="protein sequence ID" value="CRK94308.1"/>
    <property type="molecule type" value="Genomic_DNA"/>
</dbReference>
<dbReference type="Proteomes" id="UP000183832">
    <property type="component" value="Unassembled WGS sequence"/>
</dbReference>
<reference evidence="1 2" key="1">
    <citation type="submission" date="2015-04" db="EMBL/GenBank/DDBJ databases">
        <authorList>
            <person name="Syromyatnikov M.Y."/>
            <person name="Popov V.N."/>
        </authorList>
    </citation>
    <scope>NUCLEOTIDE SEQUENCE [LARGE SCALE GENOMIC DNA]</scope>
</reference>